<protein>
    <recommendedName>
        <fullName evidence="2">Lipoprotein</fullName>
    </recommendedName>
</protein>
<reference evidence="1" key="1">
    <citation type="submission" date="2024-06" db="EMBL/GenBank/DDBJ databases">
        <authorList>
            <person name="Ma Y."/>
            <person name="Tan X."/>
            <person name="Yang Y."/>
        </authorList>
    </citation>
    <scope>NUCLEOTIDE SEQUENCE</scope>
</reference>
<name>A0AAU8L150_9CAUD</name>
<gene>
    <name evidence="1" type="primary">PAL9_70</name>
</gene>
<evidence type="ECO:0008006" key="2">
    <source>
        <dbReference type="Google" id="ProtNLM"/>
    </source>
</evidence>
<sequence length="97" mass="10191">MAKGTYAVAVVFGMALFAAGCSNKQPQEPNEYQIALKSIPDDLLRQGPVLGQPPGNSVGDLLDDYNDAVSVGSQCTARHAALIRLLAPLVQKAKAPQ</sequence>
<proteinExistence type="predicted"/>
<accession>A0AAU8L150</accession>
<organism evidence="1">
    <name type="scientific">Pseudomonas phage PA_L9</name>
    <dbReference type="NCBI Taxonomy" id="3232177"/>
    <lineage>
        <taxon>Viruses</taxon>
        <taxon>Duplodnaviria</taxon>
        <taxon>Heunggongvirae</taxon>
        <taxon>Uroviricota</taxon>
        <taxon>Caudoviricetes</taxon>
        <taxon>Samunavirus</taxon>
    </lineage>
</organism>
<evidence type="ECO:0000313" key="1">
    <source>
        <dbReference type="EMBL" id="XCN28462.1"/>
    </source>
</evidence>
<dbReference type="EMBL" id="PP869205">
    <property type="protein sequence ID" value="XCN28462.1"/>
    <property type="molecule type" value="Genomic_DNA"/>
</dbReference>
<dbReference type="PROSITE" id="PS51257">
    <property type="entry name" value="PROKAR_LIPOPROTEIN"/>
    <property type="match status" value="1"/>
</dbReference>